<dbReference type="Gene3D" id="1.10.3720.10">
    <property type="entry name" value="MetI-like"/>
    <property type="match status" value="1"/>
</dbReference>
<name>A0A6P2CQ60_9BACT</name>
<evidence type="ECO:0000313" key="11">
    <source>
        <dbReference type="Proteomes" id="UP000464178"/>
    </source>
</evidence>
<evidence type="ECO:0000259" key="9">
    <source>
        <dbReference type="PROSITE" id="PS50928"/>
    </source>
</evidence>
<dbReference type="PANTHER" id="PTHR42929">
    <property type="entry name" value="INNER MEMBRANE ABC TRANSPORTER PERMEASE PROTEIN YDCU-RELATED-RELATED"/>
    <property type="match status" value="1"/>
</dbReference>
<feature type="transmembrane region" description="Helical" evidence="8">
    <location>
        <begin position="12"/>
        <end position="34"/>
    </location>
</feature>
<evidence type="ECO:0000256" key="7">
    <source>
        <dbReference type="ARBA" id="ARBA00023136"/>
    </source>
</evidence>
<evidence type="ECO:0000256" key="8">
    <source>
        <dbReference type="RuleBase" id="RU363032"/>
    </source>
</evidence>
<dbReference type="Proteomes" id="UP000464178">
    <property type="component" value="Chromosome"/>
</dbReference>
<proteinExistence type="inferred from homology"/>
<accession>A0A6P2CQ60</accession>
<keyword evidence="6 8" id="KW-1133">Transmembrane helix</keyword>
<organism evidence="10 11">
    <name type="scientific">Gemmata massiliana</name>
    <dbReference type="NCBI Taxonomy" id="1210884"/>
    <lineage>
        <taxon>Bacteria</taxon>
        <taxon>Pseudomonadati</taxon>
        <taxon>Planctomycetota</taxon>
        <taxon>Planctomycetia</taxon>
        <taxon>Gemmatales</taxon>
        <taxon>Gemmataceae</taxon>
        <taxon>Gemmata</taxon>
    </lineage>
</organism>
<dbReference type="InterPro" id="IPR000515">
    <property type="entry name" value="MetI-like"/>
</dbReference>
<evidence type="ECO:0000256" key="3">
    <source>
        <dbReference type="ARBA" id="ARBA00022448"/>
    </source>
</evidence>
<evidence type="ECO:0000256" key="1">
    <source>
        <dbReference type="ARBA" id="ARBA00004651"/>
    </source>
</evidence>
<evidence type="ECO:0000256" key="6">
    <source>
        <dbReference type="ARBA" id="ARBA00022989"/>
    </source>
</evidence>
<dbReference type="AlphaFoldDB" id="A0A6P2CQ60"/>
<evidence type="ECO:0000256" key="4">
    <source>
        <dbReference type="ARBA" id="ARBA00022475"/>
    </source>
</evidence>
<keyword evidence="11" id="KW-1185">Reference proteome</keyword>
<comment type="subcellular location">
    <subcellularLocation>
        <location evidence="1 8">Cell membrane</location>
        <topology evidence="1 8">Multi-pass membrane protein</topology>
    </subcellularLocation>
</comment>
<evidence type="ECO:0000256" key="2">
    <source>
        <dbReference type="ARBA" id="ARBA00007069"/>
    </source>
</evidence>
<reference evidence="10 11" key="1">
    <citation type="submission" date="2019-05" db="EMBL/GenBank/DDBJ databases">
        <authorList>
            <consortium name="Science for Life Laboratories"/>
        </authorList>
    </citation>
    <scope>NUCLEOTIDE SEQUENCE [LARGE SCALE GENOMIC DNA]</scope>
    <source>
        <strain evidence="10">Soil9</strain>
    </source>
</reference>
<feature type="transmembrane region" description="Helical" evidence="8">
    <location>
        <begin position="212"/>
        <end position="236"/>
    </location>
</feature>
<feature type="transmembrane region" description="Helical" evidence="8">
    <location>
        <begin position="105"/>
        <end position="130"/>
    </location>
</feature>
<keyword evidence="7 8" id="KW-0472">Membrane</keyword>
<dbReference type="RefSeq" id="WP_232069502.1">
    <property type="nucleotide sequence ID" value="NZ_LR593886.1"/>
</dbReference>
<dbReference type="PANTHER" id="PTHR42929:SF5">
    <property type="entry name" value="ABC TRANSPORTER PERMEASE PROTEIN"/>
    <property type="match status" value="1"/>
</dbReference>
<dbReference type="Pfam" id="PF00528">
    <property type="entry name" value="BPD_transp_1"/>
    <property type="match status" value="1"/>
</dbReference>
<feature type="transmembrane region" description="Helical" evidence="8">
    <location>
        <begin position="150"/>
        <end position="176"/>
    </location>
</feature>
<protein>
    <recommendedName>
        <fullName evidence="9">ABC transmembrane type-1 domain-containing protein</fullName>
    </recommendedName>
</protein>
<dbReference type="SUPFAM" id="SSF161098">
    <property type="entry name" value="MetI-like"/>
    <property type="match status" value="1"/>
</dbReference>
<keyword evidence="4" id="KW-1003">Cell membrane</keyword>
<dbReference type="GO" id="GO:0055085">
    <property type="term" value="P:transmembrane transport"/>
    <property type="evidence" value="ECO:0007669"/>
    <property type="project" value="InterPro"/>
</dbReference>
<dbReference type="InterPro" id="IPR035906">
    <property type="entry name" value="MetI-like_sf"/>
</dbReference>
<sequence length="292" mass="30693">MTPHSTRSVVPWLLAAPAIILLLALFAGPVLILLRTSLYESTGGTGFYRPSSWTFSAYSERLGERYGRGIVVFTVALGVAVAALSVAIGYPLALFIHSLPKRAKALALGAVILPKLTNVFVVLYGVNLLLGNTGPVNRVLLALGLTSEPILLTHNLFGVLVAETYLIMPYAVLVLVPALDRIDPTLTAAARGLGAGPWAAFRRVTLPLSLPGVAIAGQLCLIWALGAFVGPLLLGGPEQATLAVKVQKDSLGYGDWPRAAATAVLSLVTVAVCVALYSRPARALRRIGEARA</sequence>
<comment type="similarity">
    <text evidence="2">Belongs to the binding-protein-dependent transport system permease family. CysTW subfamily.</text>
</comment>
<evidence type="ECO:0000256" key="5">
    <source>
        <dbReference type="ARBA" id="ARBA00022692"/>
    </source>
</evidence>
<dbReference type="KEGG" id="gms:SOIL9_67250"/>
<feature type="domain" description="ABC transmembrane type-1" evidence="9">
    <location>
        <begin position="71"/>
        <end position="277"/>
    </location>
</feature>
<gene>
    <name evidence="10" type="ORF">SOIL9_67250</name>
</gene>
<evidence type="ECO:0000313" key="10">
    <source>
        <dbReference type="EMBL" id="VTR90989.1"/>
    </source>
</evidence>
<keyword evidence="3 8" id="KW-0813">Transport</keyword>
<dbReference type="EMBL" id="LR593886">
    <property type="protein sequence ID" value="VTR90989.1"/>
    <property type="molecule type" value="Genomic_DNA"/>
</dbReference>
<dbReference type="GO" id="GO:0005886">
    <property type="term" value="C:plasma membrane"/>
    <property type="evidence" value="ECO:0007669"/>
    <property type="project" value="UniProtKB-SubCell"/>
</dbReference>
<dbReference type="CDD" id="cd06261">
    <property type="entry name" value="TM_PBP2"/>
    <property type="match status" value="1"/>
</dbReference>
<dbReference type="PROSITE" id="PS50928">
    <property type="entry name" value="ABC_TM1"/>
    <property type="match status" value="1"/>
</dbReference>
<keyword evidence="5 8" id="KW-0812">Transmembrane</keyword>
<feature type="transmembrane region" description="Helical" evidence="8">
    <location>
        <begin position="70"/>
        <end position="93"/>
    </location>
</feature>
<feature type="transmembrane region" description="Helical" evidence="8">
    <location>
        <begin position="256"/>
        <end position="277"/>
    </location>
</feature>